<dbReference type="InterPro" id="IPR039420">
    <property type="entry name" value="WalR-like"/>
</dbReference>
<evidence type="ECO:0000259" key="6">
    <source>
        <dbReference type="PROSITE" id="PS50043"/>
    </source>
</evidence>
<dbReference type="SMART" id="SM00448">
    <property type="entry name" value="REC"/>
    <property type="match status" value="1"/>
</dbReference>
<dbReference type="Gene3D" id="3.40.50.2300">
    <property type="match status" value="1"/>
</dbReference>
<dbReference type="PANTHER" id="PTHR43214:SF41">
    <property type="entry name" value="NITRATE_NITRITE RESPONSE REGULATOR PROTEIN NARP"/>
    <property type="match status" value="1"/>
</dbReference>
<dbReference type="EMBL" id="CP073100">
    <property type="protein sequence ID" value="QUE49352.1"/>
    <property type="molecule type" value="Genomic_DNA"/>
</dbReference>
<dbReference type="Pfam" id="PF00072">
    <property type="entry name" value="Response_reg"/>
    <property type="match status" value="1"/>
</dbReference>
<dbReference type="InterPro" id="IPR001789">
    <property type="entry name" value="Sig_transdc_resp-reg_receiver"/>
</dbReference>
<dbReference type="GO" id="GO:0003677">
    <property type="term" value="F:DNA binding"/>
    <property type="evidence" value="ECO:0007669"/>
    <property type="project" value="UniProtKB-KW"/>
</dbReference>
<dbReference type="AlphaFoldDB" id="A0A975IXM8"/>
<dbReference type="GO" id="GO:0006355">
    <property type="term" value="P:regulation of DNA-templated transcription"/>
    <property type="evidence" value="ECO:0007669"/>
    <property type="project" value="InterPro"/>
</dbReference>
<dbReference type="PANTHER" id="PTHR43214">
    <property type="entry name" value="TWO-COMPONENT RESPONSE REGULATOR"/>
    <property type="match status" value="1"/>
</dbReference>
<dbReference type="RefSeq" id="WP_211629413.1">
    <property type="nucleotide sequence ID" value="NZ_CP073100.1"/>
</dbReference>
<evidence type="ECO:0000256" key="3">
    <source>
        <dbReference type="ARBA" id="ARBA00023125"/>
    </source>
</evidence>
<dbReference type="GO" id="GO:0000160">
    <property type="term" value="P:phosphorelay signal transduction system"/>
    <property type="evidence" value="ECO:0007669"/>
    <property type="project" value="InterPro"/>
</dbReference>
<dbReference type="Proteomes" id="UP000676169">
    <property type="component" value="Chromosome"/>
</dbReference>
<evidence type="ECO:0000313" key="8">
    <source>
        <dbReference type="EMBL" id="QUE49352.1"/>
    </source>
</evidence>
<feature type="domain" description="HTH luxR-type" evidence="6">
    <location>
        <begin position="157"/>
        <end position="221"/>
    </location>
</feature>
<feature type="domain" description="Response regulatory" evidence="7">
    <location>
        <begin position="17"/>
        <end position="133"/>
    </location>
</feature>
<gene>
    <name evidence="8" type="ORF">KBB96_10760</name>
</gene>
<accession>A0A975IXM8</accession>
<keyword evidence="9" id="KW-1185">Reference proteome</keyword>
<reference evidence="8" key="1">
    <citation type="submission" date="2021-04" db="EMBL/GenBank/DDBJ databases">
        <title>Luteolibacter sp. 32A isolated from the skin of an Anderson's salamander (Ambystoma andersonii).</title>
        <authorList>
            <person name="Spergser J."/>
            <person name="Busse H.-J."/>
        </authorList>
    </citation>
    <scope>NUCLEOTIDE SEQUENCE</scope>
    <source>
        <strain evidence="8">32A</strain>
    </source>
</reference>
<sequence length="221" mass="24208">MSTHDKPKPASPRPSITIAVVEDDSRIRWSLSAILEEEDDFECVGSFASAEEALTHLPKLAPQVVLMDVNLPGMTGIDCVRQLTSRKNPPQIIMLTVRQDSEIIFDALAAGASGYLLKPPTASELVNAVRDVFSGGAPMTASIARRVVQSFNKARARTPETESLSPREIQVLELLVQGFAYKEVAAELGISYSTVQRHIESIYRKLHVHSRTHAVSKYLGA</sequence>
<dbReference type="CDD" id="cd17535">
    <property type="entry name" value="REC_NarL-like"/>
    <property type="match status" value="1"/>
</dbReference>
<keyword evidence="4" id="KW-0804">Transcription</keyword>
<dbReference type="SMART" id="SM00421">
    <property type="entry name" value="HTH_LUXR"/>
    <property type="match status" value="1"/>
</dbReference>
<dbReference type="KEGG" id="lamb:KBB96_10760"/>
<dbReference type="PROSITE" id="PS50110">
    <property type="entry name" value="RESPONSE_REGULATORY"/>
    <property type="match status" value="1"/>
</dbReference>
<organism evidence="8 9">
    <name type="scientific">Luteolibacter ambystomatis</name>
    <dbReference type="NCBI Taxonomy" id="2824561"/>
    <lineage>
        <taxon>Bacteria</taxon>
        <taxon>Pseudomonadati</taxon>
        <taxon>Verrucomicrobiota</taxon>
        <taxon>Verrucomicrobiia</taxon>
        <taxon>Verrucomicrobiales</taxon>
        <taxon>Verrucomicrobiaceae</taxon>
        <taxon>Luteolibacter</taxon>
    </lineage>
</organism>
<dbReference type="InterPro" id="IPR058245">
    <property type="entry name" value="NreC/VraR/RcsB-like_REC"/>
</dbReference>
<dbReference type="PROSITE" id="PS00622">
    <property type="entry name" value="HTH_LUXR_1"/>
    <property type="match status" value="1"/>
</dbReference>
<keyword evidence="3" id="KW-0238">DNA-binding</keyword>
<keyword evidence="1 5" id="KW-0597">Phosphoprotein</keyword>
<keyword evidence="2" id="KW-0805">Transcription regulation</keyword>
<evidence type="ECO:0000313" key="9">
    <source>
        <dbReference type="Proteomes" id="UP000676169"/>
    </source>
</evidence>
<dbReference type="InterPro" id="IPR000792">
    <property type="entry name" value="Tscrpt_reg_LuxR_C"/>
</dbReference>
<evidence type="ECO:0000256" key="4">
    <source>
        <dbReference type="ARBA" id="ARBA00023163"/>
    </source>
</evidence>
<feature type="modified residue" description="4-aspartylphosphate" evidence="5">
    <location>
        <position position="68"/>
    </location>
</feature>
<dbReference type="PROSITE" id="PS50043">
    <property type="entry name" value="HTH_LUXR_2"/>
    <property type="match status" value="1"/>
</dbReference>
<evidence type="ECO:0000259" key="7">
    <source>
        <dbReference type="PROSITE" id="PS50110"/>
    </source>
</evidence>
<dbReference type="SUPFAM" id="SSF52172">
    <property type="entry name" value="CheY-like"/>
    <property type="match status" value="1"/>
</dbReference>
<evidence type="ECO:0000256" key="2">
    <source>
        <dbReference type="ARBA" id="ARBA00023015"/>
    </source>
</evidence>
<dbReference type="InterPro" id="IPR016032">
    <property type="entry name" value="Sig_transdc_resp-reg_C-effctor"/>
</dbReference>
<proteinExistence type="predicted"/>
<dbReference type="InterPro" id="IPR011006">
    <property type="entry name" value="CheY-like_superfamily"/>
</dbReference>
<dbReference type="Pfam" id="PF00196">
    <property type="entry name" value="GerE"/>
    <property type="match status" value="1"/>
</dbReference>
<evidence type="ECO:0000256" key="1">
    <source>
        <dbReference type="ARBA" id="ARBA00022553"/>
    </source>
</evidence>
<dbReference type="SUPFAM" id="SSF46894">
    <property type="entry name" value="C-terminal effector domain of the bipartite response regulators"/>
    <property type="match status" value="1"/>
</dbReference>
<name>A0A975IXM8_9BACT</name>
<dbReference type="CDD" id="cd06170">
    <property type="entry name" value="LuxR_C_like"/>
    <property type="match status" value="1"/>
</dbReference>
<protein>
    <submittedName>
        <fullName evidence="8">Response regulator transcription factor</fullName>
    </submittedName>
</protein>
<evidence type="ECO:0000256" key="5">
    <source>
        <dbReference type="PROSITE-ProRule" id="PRU00169"/>
    </source>
</evidence>
<dbReference type="PRINTS" id="PR00038">
    <property type="entry name" value="HTHLUXR"/>
</dbReference>